<proteinExistence type="inferred from homology"/>
<keyword evidence="3" id="KW-0378">Hydrolase</keyword>
<feature type="domain" description="Tyrosine specific protein phosphatases" evidence="7">
    <location>
        <begin position="57"/>
        <end position="143"/>
    </location>
</feature>
<dbReference type="GO" id="GO:0004725">
    <property type="term" value="F:protein tyrosine phosphatase activity"/>
    <property type="evidence" value="ECO:0007669"/>
    <property type="project" value="UniProtKB-EC"/>
</dbReference>
<dbReference type="PROSITE" id="PS50056">
    <property type="entry name" value="TYR_PHOSPHATASE_2"/>
    <property type="match status" value="1"/>
</dbReference>
<dbReference type="InterPro" id="IPR000387">
    <property type="entry name" value="Tyr_Pase_dom"/>
</dbReference>
<dbReference type="InterPro" id="IPR050348">
    <property type="entry name" value="Protein-Tyr_Phosphatase"/>
</dbReference>
<accession>A0A1B6MLA5</accession>
<gene>
    <name evidence="8" type="ORF">g.509</name>
</gene>
<evidence type="ECO:0000259" key="6">
    <source>
        <dbReference type="PROSITE" id="PS50055"/>
    </source>
</evidence>
<dbReference type="SMART" id="SM00404">
    <property type="entry name" value="PTPc_motif"/>
    <property type="match status" value="1"/>
</dbReference>
<evidence type="ECO:0000256" key="4">
    <source>
        <dbReference type="ARBA" id="ARBA00022912"/>
    </source>
</evidence>
<dbReference type="SMART" id="SM00194">
    <property type="entry name" value="PTPc"/>
    <property type="match status" value="1"/>
</dbReference>
<dbReference type="GO" id="GO:0008045">
    <property type="term" value="P:motor neuron axon guidance"/>
    <property type="evidence" value="ECO:0007669"/>
    <property type="project" value="TreeGrafter"/>
</dbReference>
<keyword evidence="4" id="KW-0904">Protein phosphatase</keyword>
<evidence type="ECO:0000256" key="1">
    <source>
        <dbReference type="ARBA" id="ARBA00009580"/>
    </source>
</evidence>
<dbReference type="PANTHER" id="PTHR19134">
    <property type="entry name" value="RECEPTOR-TYPE TYROSINE-PROTEIN PHOSPHATASE"/>
    <property type="match status" value="1"/>
</dbReference>
<dbReference type="CDD" id="cd00047">
    <property type="entry name" value="PTPc"/>
    <property type="match status" value="1"/>
</dbReference>
<dbReference type="EC" id="3.1.3.48" evidence="2"/>
<dbReference type="Gene3D" id="3.90.190.10">
    <property type="entry name" value="Protein tyrosine phosphatase superfamily"/>
    <property type="match status" value="1"/>
</dbReference>
<reference evidence="8" key="1">
    <citation type="submission" date="2015-11" db="EMBL/GenBank/DDBJ databases">
        <title>De novo transcriptome assembly of four potential Pierce s Disease insect vectors from Arizona vineyards.</title>
        <authorList>
            <person name="Tassone E.E."/>
        </authorList>
    </citation>
    <scope>NUCLEOTIDE SEQUENCE</scope>
</reference>
<dbReference type="SUPFAM" id="SSF52799">
    <property type="entry name" value="(Phosphotyrosine protein) phosphatases II"/>
    <property type="match status" value="1"/>
</dbReference>
<evidence type="ECO:0000256" key="3">
    <source>
        <dbReference type="ARBA" id="ARBA00022801"/>
    </source>
</evidence>
<evidence type="ECO:0000256" key="5">
    <source>
        <dbReference type="SAM" id="MobiDB-lite"/>
    </source>
</evidence>
<feature type="domain" description="Tyrosine-protein phosphatase" evidence="6">
    <location>
        <begin position="1"/>
        <end position="152"/>
    </location>
</feature>
<dbReference type="PROSITE" id="PS00383">
    <property type="entry name" value="TYR_PHOSPHATASE_1"/>
    <property type="match status" value="1"/>
</dbReference>
<dbReference type="EMBL" id="GEBQ01003318">
    <property type="protein sequence ID" value="JAT36659.1"/>
    <property type="molecule type" value="Transcribed_RNA"/>
</dbReference>
<sequence>EVMFDDIVVKCVKEEIFANYIIRKLVADKSGVRLEVKQFHFIGWPDFGVPKSPEDMVEFVKAVQYVSKQHGSREARIKPRSTPITKIVVHCSAGVGRTGTFIALDALMWLISRKWNCKINVLDIVYKLRQQRCKMVQTEEQYKYIYECMKYVLENPNSSIMKVRMYLYKRSQEAMSSEGSDSREMLQLKELSPSPVPTTS</sequence>
<dbReference type="InterPro" id="IPR029021">
    <property type="entry name" value="Prot-tyrosine_phosphatase-like"/>
</dbReference>
<dbReference type="Pfam" id="PF00102">
    <property type="entry name" value="Y_phosphatase"/>
    <property type="match status" value="1"/>
</dbReference>
<dbReference type="InterPro" id="IPR000242">
    <property type="entry name" value="PTP_cat"/>
</dbReference>
<dbReference type="PROSITE" id="PS50055">
    <property type="entry name" value="TYR_PHOSPHATASE_PTP"/>
    <property type="match status" value="1"/>
</dbReference>
<protein>
    <recommendedName>
        <fullName evidence="2">protein-tyrosine-phosphatase</fullName>
        <ecNumber evidence="2">3.1.3.48</ecNumber>
    </recommendedName>
</protein>
<dbReference type="InterPro" id="IPR003595">
    <property type="entry name" value="Tyr_Pase_cat"/>
</dbReference>
<evidence type="ECO:0000256" key="2">
    <source>
        <dbReference type="ARBA" id="ARBA00013064"/>
    </source>
</evidence>
<name>A0A1B6MLA5_9HEMI</name>
<comment type="similarity">
    <text evidence="1">Belongs to the protein-tyrosine phosphatase family.</text>
</comment>
<feature type="non-terminal residue" evidence="8">
    <location>
        <position position="1"/>
    </location>
</feature>
<evidence type="ECO:0000313" key="8">
    <source>
        <dbReference type="EMBL" id="JAT36659.1"/>
    </source>
</evidence>
<feature type="region of interest" description="Disordered" evidence="5">
    <location>
        <begin position="176"/>
        <end position="200"/>
    </location>
</feature>
<dbReference type="PANTHER" id="PTHR19134:SF562">
    <property type="entry name" value="PROTEIN-TYROSINE-PHOSPHATASE"/>
    <property type="match status" value="1"/>
</dbReference>
<evidence type="ECO:0000259" key="7">
    <source>
        <dbReference type="PROSITE" id="PS50056"/>
    </source>
</evidence>
<dbReference type="AlphaFoldDB" id="A0A1B6MLA5"/>
<organism evidence="8">
    <name type="scientific">Graphocephala atropunctata</name>
    <dbReference type="NCBI Taxonomy" id="36148"/>
    <lineage>
        <taxon>Eukaryota</taxon>
        <taxon>Metazoa</taxon>
        <taxon>Ecdysozoa</taxon>
        <taxon>Arthropoda</taxon>
        <taxon>Hexapoda</taxon>
        <taxon>Insecta</taxon>
        <taxon>Pterygota</taxon>
        <taxon>Neoptera</taxon>
        <taxon>Paraneoptera</taxon>
        <taxon>Hemiptera</taxon>
        <taxon>Auchenorrhyncha</taxon>
        <taxon>Membracoidea</taxon>
        <taxon>Cicadellidae</taxon>
        <taxon>Cicadellinae</taxon>
        <taxon>Cicadellini</taxon>
        <taxon>Graphocephala</taxon>
    </lineage>
</organism>
<dbReference type="InterPro" id="IPR016130">
    <property type="entry name" value="Tyr_Pase_AS"/>
</dbReference>